<dbReference type="GO" id="GO:0016020">
    <property type="term" value="C:membrane"/>
    <property type="evidence" value="ECO:0007669"/>
    <property type="project" value="InterPro"/>
</dbReference>
<reference evidence="4" key="1">
    <citation type="submission" date="2017-02" db="UniProtKB">
        <authorList>
            <consortium name="WormBaseParasite"/>
        </authorList>
    </citation>
    <scope>IDENTIFICATION</scope>
</reference>
<accession>A0A0N4YJY1</accession>
<dbReference type="STRING" id="27835.A0A0N4YJY1"/>
<dbReference type="SUPFAM" id="SSF63712">
    <property type="entry name" value="Nicotinic receptor ligand binding domain-like"/>
    <property type="match status" value="1"/>
</dbReference>
<dbReference type="GO" id="GO:0005230">
    <property type="term" value="F:extracellular ligand-gated monoatomic ion channel activity"/>
    <property type="evidence" value="ECO:0007669"/>
    <property type="project" value="InterPro"/>
</dbReference>
<evidence type="ECO:0000313" key="3">
    <source>
        <dbReference type="Proteomes" id="UP000271162"/>
    </source>
</evidence>
<name>A0A0N4YJY1_NIPBR</name>
<dbReference type="EMBL" id="UYSL01022680">
    <property type="protein sequence ID" value="VDL80918.1"/>
    <property type="molecule type" value="Genomic_DNA"/>
</dbReference>
<feature type="domain" description="Neurotransmitter-gated ion-channel ligand-binding" evidence="1">
    <location>
        <begin position="17"/>
        <end position="74"/>
    </location>
</feature>
<keyword evidence="3" id="KW-1185">Reference proteome</keyword>
<evidence type="ECO:0000313" key="4">
    <source>
        <dbReference type="WBParaSite" id="NBR_0001730301-mRNA-1"/>
    </source>
</evidence>
<organism evidence="4">
    <name type="scientific">Nippostrongylus brasiliensis</name>
    <name type="common">Rat hookworm</name>
    <dbReference type="NCBI Taxonomy" id="27835"/>
    <lineage>
        <taxon>Eukaryota</taxon>
        <taxon>Metazoa</taxon>
        <taxon>Ecdysozoa</taxon>
        <taxon>Nematoda</taxon>
        <taxon>Chromadorea</taxon>
        <taxon>Rhabditida</taxon>
        <taxon>Rhabditina</taxon>
        <taxon>Rhabditomorpha</taxon>
        <taxon>Strongyloidea</taxon>
        <taxon>Heligmosomidae</taxon>
        <taxon>Nippostrongylus</taxon>
    </lineage>
</organism>
<dbReference type="WBParaSite" id="NBR_0001730301-mRNA-1">
    <property type="protein sequence ID" value="NBR_0001730301-mRNA-1"/>
    <property type="gene ID" value="NBR_0001730301"/>
</dbReference>
<dbReference type="Pfam" id="PF02931">
    <property type="entry name" value="Neur_chan_LBD"/>
    <property type="match status" value="1"/>
</dbReference>
<dbReference type="Proteomes" id="UP000271162">
    <property type="component" value="Unassembled WGS sequence"/>
</dbReference>
<dbReference type="InterPro" id="IPR036734">
    <property type="entry name" value="Neur_chan_lig-bd_sf"/>
</dbReference>
<evidence type="ECO:0000259" key="1">
    <source>
        <dbReference type="Pfam" id="PF02931"/>
    </source>
</evidence>
<sequence length="89" mass="11077">MKKKVQFYRIFECFYFSPPVTVDFGVAMILLINVDEKNQILQTNVWLTMKWNDFQLRWNPMDYGRNTKYDCSIQKEKALLWFWENYWEM</sequence>
<dbReference type="InterPro" id="IPR006202">
    <property type="entry name" value="Neur_chan_lig-bd"/>
</dbReference>
<protein>
    <submittedName>
        <fullName evidence="4">Neur_chan_LBD domain-containing protein</fullName>
    </submittedName>
</protein>
<dbReference type="Gene3D" id="2.70.170.10">
    <property type="entry name" value="Neurotransmitter-gated ion-channel ligand-binding domain"/>
    <property type="match status" value="1"/>
</dbReference>
<dbReference type="AlphaFoldDB" id="A0A0N4YJY1"/>
<evidence type="ECO:0000313" key="2">
    <source>
        <dbReference type="EMBL" id="VDL80918.1"/>
    </source>
</evidence>
<proteinExistence type="predicted"/>
<gene>
    <name evidence="2" type="ORF">NBR_LOCUS17304</name>
</gene>
<reference evidence="2 3" key="2">
    <citation type="submission" date="2018-11" db="EMBL/GenBank/DDBJ databases">
        <authorList>
            <consortium name="Pathogen Informatics"/>
        </authorList>
    </citation>
    <scope>NUCLEOTIDE SEQUENCE [LARGE SCALE GENOMIC DNA]</scope>
</reference>